<dbReference type="GO" id="GO:0006298">
    <property type="term" value="P:mismatch repair"/>
    <property type="evidence" value="ECO:0007669"/>
    <property type="project" value="UniProtKB-UniRule"/>
</dbReference>
<dbReference type="SMART" id="SM01340">
    <property type="entry name" value="DNA_mis_repair"/>
    <property type="match status" value="1"/>
</dbReference>
<keyword evidence="8" id="KW-0378">Hydrolase</keyword>
<dbReference type="NCBIfam" id="TIGR00585">
    <property type="entry name" value="mutl"/>
    <property type="match status" value="1"/>
</dbReference>
<dbReference type="Pfam" id="PF13589">
    <property type="entry name" value="HATPase_c_3"/>
    <property type="match status" value="1"/>
</dbReference>
<dbReference type="Proteomes" id="UP000824107">
    <property type="component" value="Unassembled WGS sequence"/>
</dbReference>
<comment type="caution">
    <text evidence="8">The sequence shown here is derived from an EMBL/GenBank/DDBJ whole genome shotgun (WGS) entry which is preliminary data.</text>
</comment>
<dbReference type="Gene3D" id="3.30.1370.100">
    <property type="entry name" value="MutL, C-terminal domain, regulatory subdomain"/>
    <property type="match status" value="1"/>
</dbReference>
<dbReference type="SUPFAM" id="SSF118116">
    <property type="entry name" value="DNA mismatch repair protein MutL"/>
    <property type="match status" value="1"/>
</dbReference>
<name>A0A9D1SAE0_9PROT</name>
<protein>
    <recommendedName>
        <fullName evidence="2 5">DNA mismatch repair protein MutL</fullName>
    </recommendedName>
</protein>
<keyword evidence="8" id="KW-0540">Nuclease</keyword>
<dbReference type="Pfam" id="PF01119">
    <property type="entry name" value="DNA_mis_repair"/>
    <property type="match status" value="1"/>
</dbReference>
<dbReference type="NCBIfam" id="NF000953">
    <property type="entry name" value="PRK00095.2-4"/>
    <property type="match status" value="1"/>
</dbReference>
<dbReference type="InterPro" id="IPR014762">
    <property type="entry name" value="DNA_mismatch_repair_CS"/>
</dbReference>
<evidence type="ECO:0000256" key="5">
    <source>
        <dbReference type="HAMAP-Rule" id="MF_00149"/>
    </source>
</evidence>
<dbReference type="FunFam" id="3.30.565.10:FF:000003">
    <property type="entry name" value="DNA mismatch repair endonuclease MutL"/>
    <property type="match status" value="1"/>
</dbReference>
<dbReference type="GO" id="GO:0140664">
    <property type="term" value="F:ATP-dependent DNA damage sensor activity"/>
    <property type="evidence" value="ECO:0007669"/>
    <property type="project" value="InterPro"/>
</dbReference>
<evidence type="ECO:0000313" key="8">
    <source>
        <dbReference type="EMBL" id="HIU52805.1"/>
    </source>
</evidence>
<accession>A0A9D1SAE0</accession>
<dbReference type="InterPro" id="IPR014790">
    <property type="entry name" value="MutL_C"/>
</dbReference>
<dbReference type="InterPro" id="IPR002099">
    <property type="entry name" value="MutL/Mlh/PMS"/>
</dbReference>
<keyword evidence="8" id="KW-0255">Endonuclease</keyword>
<dbReference type="PROSITE" id="PS00058">
    <property type="entry name" value="DNA_MISMATCH_REPAIR_1"/>
    <property type="match status" value="1"/>
</dbReference>
<dbReference type="InterPro" id="IPR020667">
    <property type="entry name" value="DNA_mismatch_repair_MutL"/>
</dbReference>
<dbReference type="InterPro" id="IPR042121">
    <property type="entry name" value="MutL_C_regsub"/>
</dbReference>
<dbReference type="Gene3D" id="3.30.230.10">
    <property type="match status" value="1"/>
</dbReference>
<comment type="function">
    <text evidence="5">This protein is involved in the repair of mismatches in DNA. It is required for dam-dependent methyl-directed DNA mismatch repair. May act as a 'molecular matchmaker', a protein that promotes the formation of a stable complex between two or more DNA-binding proteins in an ATP-dependent manner without itself being part of a final effector complex.</text>
</comment>
<feature type="domain" description="DNA mismatch repair protein S5" evidence="7">
    <location>
        <begin position="212"/>
        <end position="330"/>
    </location>
</feature>
<dbReference type="Pfam" id="PF08676">
    <property type="entry name" value="MutL_C"/>
    <property type="match status" value="1"/>
</dbReference>
<evidence type="ECO:0000259" key="6">
    <source>
        <dbReference type="SMART" id="SM00853"/>
    </source>
</evidence>
<dbReference type="GO" id="GO:0005524">
    <property type="term" value="F:ATP binding"/>
    <property type="evidence" value="ECO:0007669"/>
    <property type="project" value="InterPro"/>
</dbReference>
<dbReference type="InterPro" id="IPR036890">
    <property type="entry name" value="HATPase_C_sf"/>
</dbReference>
<dbReference type="PANTHER" id="PTHR10073:SF12">
    <property type="entry name" value="DNA MISMATCH REPAIR PROTEIN MLH1"/>
    <property type="match status" value="1"/>
</dbReference>
<dbReference type="InterPro" id="IPR020568">
    <property type="entry name" value="Ribosomal_Su5_D2-typ_SF"/>
</dbReference>
<dbReference type="EMBL" id="DVNC01000018">
    <property type="protein sequence ID" value="HIU52805.1"/>
    <property type="molecule type" value="Genomic_DNA"/>
</dbReference>
<keyword evidence="3 5" id="KW-0227">DNA damage</keyword>
<dbReference type="CDD" id="cd16926">
    <property type="entry name" value="HATPase_MutL-MLH-PMS-like"/>
    <property type="match status" value="1"/>
</dbReference>
<organism evidence="8 9">
    <name type="scientific">Candidatus Scatocola faecipullorum</name>
    <dbReference type="NCBI Taxonomy" id="2840917"/>
    <lineage>
        <taxon>Bacteria</taxon>
        <taxon>Pseudomonadati</taxon>
        <taxon>Pseudomonadota</taxon>
        <taxon>Alphaproteobacteria</taxon>
        <taxon>Rhodospirillales</taxon>
        <taxon>Rhodospirillaceae</taxon>
        <taxon>Rhodospirillaceae incertae sedis</taxon>
        <taxon>Candidatus Scatocola</taxon>
    </lineage>
</organism>
<dbReference type="AlphaFoldDB" id="A0A9D1SAE0"/>
<dbReference type="GO" id="GO:0032300">
    <property type="term" value="C:mismatch repair complex"/>
    <property type="evidence" value="ECO:0007669"/>
    <property type="project" value="InterPro"/>
</dbReference>
<dbReference type="GO" id="GO:0004519">
    <property type="term" value="F:endonuclease activity"/>
    <property type="evidence" value="ECO:0007669"/>
    <property type="project" value="UniProtKB-KW"/>
</dbReference>
<dbReference type="HAMAP" id="MF_00149">
    <property type="entry name" value="DNA_mis_repair"/>
    <property type="match status" value="1"/>
</dbReference>
<sequence length="610" mass="67519">MPIRILPSTLVNQIAAGEVVERPASVVKELVENAIDAGATSVEVTLVDGGKSLISISDNGKGMTAEELNLAVERHATSKLPDDNLFNINFLGFRGEALPSISSVARLTITTRTAEAENGWKIEVNGGEKSAVMPAAQNKGTRIDVRDLFYATPARLKFLKSSASETAQCVDILNRIALANPHISFYLTEDNKKKISLNACQGELFDARLLRLADVMGRQFGENSLLIDAARENLRISGYVSLPTLNKANSLSQYLFVNNRPVRDKLLLGAIKGAYQDVLASNRYPMCALFFDIDPAYVDVNVHPAKAEVRFYDNALVRGLLVSAIRAALLQGDRQTANTVNLEELVNDRIPDFGSPEQNLPEVAVMREHDYQPRPVFQSSLPRSNFRSQASLPELERLYSVKVDEPHENLPSSMTEKAGPLGLAKAQFHNTFIISQTEDSIILVDQHAAHERIVMEKMKKALAAEERVATQMLLIPEVVDLSLSEKTRIMENAADLEKLGLVVEEFGSTAVIVREIPALIANADIKKLITDLAQEMAEWGKSFSLTQKLHLVCATIACHGSVRAGRQMNIEEMNRLLRDMERTEHSGQCNHGRPTYVELKIKDIEKLFDR</sequence>
<evidence type="ECO:0000256" key="1">
    <source>
        <dbReference type="ARBA" id="ARBA00006082"/>
    </source>
</evidence>
<dbReference type="InterPro" id="IPR014721">
    <property type="entry name" value="Ribsml_uS5_D2-typ_fold_subgr"/>
</dbReference>
<dbReference type="SMART" id="SM00853">
    <property type="entry name" value="MutL_C"/>
    <property type="match status" value="1"/>
</dbReference>
<evidence type="ECO:0000313" key="9">
    <source>
        <dbReference type="Proteomes" id="UP000824107"/>
    </source>
</evidence>
<comment type="similarity">
    <text evidence="1 5">Belongs to the DNA mismatch repair MutL/HexB family.</text>
</comment>
<dbReference type="SUPFAM" id="SSF54211">
    <property type="entry name" value="Ribosomal protein S5 domain 2-like"/>
    <property type="match status" value="1"/>
</dbReference>
<evidence type="ECO:0000256" key="3">
    <source>
        <dbReference type="ARBA" id="ARBA00022763"/>
    </source>
</evidence>
<dbReference type="InterPro" id="IPR013507">
    <property type="entry name" value="DNA_mismatch_S5_2-like"/>
</dbReference>
<evidence type="ECO:0000256" key="2">
    <source>
        <dbReference type="ARBA" id="ARBA00021975"/>
    </source>
</evidence>
<reference evidence="8" key="1">
    <citation type="submission" date="2020-10" db="EMBL/GenBank/DDBJ databases">
        <authorList>
            <person name="Gilroy R."/>
        </authorList>
    </citation>
    <scope>NUCLEOTIDE SEQUENCE</scope>
    <source>
        <strain evidence="8">ChiW3-316</strain>
    </source>
</reference>
<dbReference type="GO" id="GO:0030983">
    <property type="term" value="F:mismatched DNA binding"/>
    <property type="evidence" value="ECO:0007669"/>
    <property type="project" value="InterPro"/>
</dbReference>
<dbReference type="SUPFAM" id="SSF55874">
    <property type="entry name" value="ATPase domain of HSP90 chaperone/DNA topoisomerase II/histidine kinase"/>
    <property type="match status" value="1"/>
</dbReference>
<dbReference type="GO" id="GO:0016887">
    <property type="term" value="F:ATP hydrolysis activity"/>
    <property type="evidence" value="ECO:0007669"/>
    <property type="project" value="InterPro"/>
</dbReference>
<dbReference type="InterPro" id="IPR038973">
    <property type="entry name" value="MutL/Mlh/Pms-like"/>
</dbReference>
<feature type="domain" description="MutL C-terminal dimerisation" evidence="6">
    <location>
        <begin position="424"/>
        <end position="568"/>
    </location>
</feature>
<dbReference type="Gene3D" id="3.30.565.10">
    <property type="entry name" value="Histidine kinase-like ATPase, C-terminal domain"/>
    <property type="match status" value="1"/>
</dbReference>
<dbReference type="Gene3D" id="3.30.1540.20">
    <property type="entry name" value="MutL, C-terminal domain, dimerisation subdomain"/>
    <property type="match status" value="1"/>
</dbReference>
<evidence type="ECO:0000259" key="7">
    <source>
        <dbReference type="SMART" id="SM01340"/>
    </source>
</evidence>
<reference evidence="8" key="2">
    <citation type="journal article" date="2021" name="PeerJ">
        <title>Extensive microbial diversity within the chicken gut microbiome revealed by metagenomics and culture.</title>
        <authorList>
            <person name="Gilroy R."/>
            <person name="Ravi A."/>
            <person name="Getino M."/>
            <person name="Pursley I."/>
            <person name="Horton D.L."/>
            <person name="Alikhan N.F."/>
            <person name="Baker D."/>
            <person name="Gharbi K."/>
            <person name="Hall N."/>
            <person name="Watson M."/>
            <person name="Adriaenssens E.M."/>
            <person name="Foster-Nyarko E."/>
            <person name="Jarju S."/>
            <person name="Secka A."/>
            <person name="Antonio M."/>
            <person name="Oren A."/>
            <person name="Chaudhuri R.R."/>
            <person name="La Ragione R."/>
            <person name="Hildebrand F."/>
            <person name="Pallen M.J."/>
        </authorList>
    </citation>
    <scope>NUCLEOTIDE SEQUENCE</scope>
    <source>
        <strain evidence="8">ChiW3-316</strain>
    </source>
</reference>
<dbReference type="PANTHER" id="PTHR10073">
    <property type="entry name" value="DNA MISMATCH REPAIR PROTEIN MLH, PMS, MUTL"/>
    <property type="match status" value="1"/>
</dbReference>
<dbReference type="InterPro" id="IPR037198">
    <property type="entry name" value="MutL_C_sf"/>
</dbReference>
<proteinExistence type="inferred from homology"/>
<dbReference type="InterPro" id="IPR042120">
    <property type="entry name" value="MutL_C_dimsub"/>
</dbReference>
<evidence type="ECO:0000256" key="4">
    <source>
        <dbReference type="ARBA" id="ARBA00023204"/>
    </source>
</evidence>
<keyword evidence="4 5" id="KW-0234">DNA repair</keyword>
<gene>
    <name evidence="5 8" type="primary">mutL</name>
    <name evidence="8" type="ORF">IAD20_01845</name>
</gene>